<comment type="similarity">
    <text evidence="1">Belongs to the LytR/CpsA/Psr (LCP) family.</text>
</comment>
<dbReference type="PANTHER" id="PTHR33392">
    <property type="entry name" value="POLYISOPRENYL-TEICHOIC ACID--PEPTIDOGLYCAN TEICHOIC ACID TRANSFERASE TAGU"/>
    <property type="match status" value="1"/>
</dbReference>
<keyword evidence="8" id="KW-1185">Reference proteome</keyword>
<dbReference type="InterPro" id="IPR004474">
    <property type="entry name" value="LytR_CpsA_psr"/>
</dbReference>
<dbReference type="InterPro" id="IPR050922">
    <property type="entry name" value="LytR/CpsA/Psr_CW_biosynth"/>
</dbReference>
<evidence type="ECO:0000256" key="1">
    <source>
        <dbReference type="ARBA" id="ARBA00006068"/>
    </source>
</evidence>
<organism evidence="7 8">
    <name type="scientific">Sediminibacillus halophilus</name>
    <dbReference type="NCBI Taxonomy" id="482461"/>
    <lineage>
        <taxon>Bacteria</taxon>
        <taxon>Bacillati</taxon>
        <taxon>Bacillota</taxon>
        <taxon>Bacilli</taxon>
        <taxon>Bacillales</taxon>
        <taxon>Bacillaceae</taxon>
        <taxon>Sediminibacillus</taxon>
    </lineage>
</organism>
<proteinExistence type="inferred from homology"/>
<evidence type="ECO:0000313" key="7">
    <source>
        <dbReference type="EMBL" id="SDM12300.1"/>
    </source>
</evidence>
<evidence type="ECO:0000313" key="8">
    <source>
        <dbReference type="Proteomes" id="UP000182347"/>
    </source>
</evidence>
<dbReference type="GO" id="GO:0071555">
    <property type="term" value="P:cell wall organization"/>
    <property type="evidence" value="ECO:0007669"/>
    <property type="project" value="UniProtKB-KW"/>
</dbReference>
<keyword evidence="2 5" id="KW-0812">Transmembrane</keyword>
<feature type="domain" description="Cell envelope-related transcriptional attenuator" evidence="6">
    <location>
        <begin position="112"/>
        <end position="184"/>
    </location>
</feature>
<evidence type="ECO:0000256" key="3">
    <source>
        <dbReference type="ARBA" id="ARBA00022968"/>
    </source>
</evidence>
<feature type="transmembrane region" description="Helical" evidence="5">
    <location>
        <begin position="50"/>
        <end position="73"/>
    </location>
</feature>
<dbReference type="PANTHER" id="PTHR33392:SF6">
    <property type="entry name" value="POLYISOPRENYL-TEICHOIC ACID--PEPTIDOGLYCAN TEICHOIC ACID TRANSFERASE TAGU"/>
    <property type="match status" value="1"/>
</dbReference>
<evidence type="ECO:0000256" key="4">
    <source>
        <dbReference type="ARBA" id="ARBA00022989"/>
    </source>
</evidence>
<dbReference type="Pfam" id="PF03816">
    <property type="entry name" value="LytR_cpsA_psr"/>
    <property type="match status" value="1"/>
</dbReference>
<evidence type="ECO:0000256" key="2">
    <source>
        <dbReference type="ARBA" id="ARBA00022692"/>
    </source>
</evidence>
<protein>
    <submittedName>
        <fullName evidence="7">Cell envelope-related transcriptional attenuator domain-containing protein</fullName>
    </submittedName>
</protein>
<evidence type="ECO:0000259" key="6">
    <source>
        <dbReference type="Pfam" id="PF03816"/>
    </source>
</evidence>
<dbReference type="STRING" id="482461.SAMN05216244_1577"/>
<accession>A0A1G9QN21</accession>
<keyword evidence="3" id="KW-0735">Signal-anchor</keyword>
<evidence type="ECO:0000256" key="5">
    <source>
        <dbReference type="SAM" id="Phobius"/>
    </source>
</evidence>
<sequence length="292" mass="33757">MGKFTRRISRYEDDHDLSFTREDRIETFRRIHRKNKDNRRGSLFYFGKRFVGPILGTFIAVLLLMGIILPKFYQNDGVKQPLSNHASEQEQESSSFSALLMGKDSTENDNVRTTVHILLTYNSTEKTIKLVPIPRDTYVEIYDAEGEKKHEDKLMHAYAFYSSPEAVSATVSNLFDISVDYYSIFSEEEIYGGLGIRDPEKRINHIQLGELLDEQLTFSQLKKIVEESETNIPSDVLTHFKIEESNTDPIEVIDLENGVEETHLNGIYYIKIKQDTIETTTNKLKQHIGNEY</sequence>
<dbReference type="AlphaFoldDB" id="A0A1G9QN21"/>
<dbReference type="OrthoDB" id="2720222at2"/>
<name>A0A1G9QN21_9BACI</name>
<reference evidence="8" key="1">
    <citation type="submission" date="2016-10" db="EMBL/GenBank/DDBJ databases">
        <authorList>
            <person name="Varghese N."/>
            <person name="Submissions S."/>
        </authorList>
    </citation>
    <scope>NUCLEOTIDE SEQUENCE [LARGE SCALE GENOMIC DNA]</scope>
    <source>
        <strain evidence="8">CGMCC 1.6199</strain>
    </source>
</reference>
<dbReference type="Gene3D" id="3.40.630.190">
    <property type="entry name" value="LCP protein"/>
    <property type="match status" value="1"/>
</dbReference>
<dbReference type="Proteomes" id="UP000182347">
    <property type="component" value="Unassembled WGS sequence"/>
</dbReference>
<keyword evidence="4 5" id="KW-1133">Transmembrane helix</keyword>
<dbReference type="EMBL" id="FNHF01000002">
    <property type="protein sequence ID" value="SDM12300.1"/>
    <property type="molecule type" value="Genomic_DNA"/>
</dbReference>
<gene>
    <name evidence="7" type="ORF">SAMN05216244_1577</name>
</gene>
<keyword evidence="5" id="KW-0472">Membrane</keyword>